<keyword evidence="1" id="KW-0472">Membrane</keyword>
<evidence type="ECO:0000313" key="3">
    <source>
        <dbReference type="Proteomes" id="UP000244335"/>
    </source>
</evidence>
<protein>
    <recommendedName>
        <fullName evidence="4">Transmembrane protein (PGPGW)</fullName>
    </recommendedName>
</protein>
<evidence type="ECO:0000256" key="1">
    <source>
        <dbReference type="SAM" id="Phobius"/>
    </source>
</evidence>
<dbReference type="RefSeq" id="WP_116494091.1">
    <property type="nucleotide sequence ID" value="NZ_QDFR01000006.1"/>
</dbReference>
<dbReference type="EMBL" id="QDFR01000006">
    <property type="protein sequence ID" value="PVE51880.1"/>
    <property type="molecule type" value="Genomic_DNA"/>
</dbReference>
<name>A0AA92C185_RHIRH</name>
<dbReference type="Proteomes" id="UP000244335">
    <property type="component" value="Unassembled WGS sequence"/>
</dbReference>
<comment type="caution">
    <text evidence="2">The sequence shown here is derived from an EMBL/GenBank/DDBJ whole genome shotgun (WGS) entry which is preliminary data.</text>
</comment>
<gene>
    <name evidence="2" type="ORF">DC430_17380</name>
</gene>
<keyword evidence="1" id="KW-0812">Transmembrane</keyword>
<organism evidence="2 3">
    <name type="scientific">Rhizobium rhizogenes</name>
    <name type="common">Agrobacterium rhizogenes</name>
    <dbReference type="NCBI Taxonomy" id="359"/>
    <lineage>
        <taxon>Bacteria</taxon>
        <taxon>Pseudomonadati</taxon>
        <taxon>Pseudomonadota</taxon>
        <taxon>Alphaproteobacteria</taxon>
        <taxon>Hyphomicrobiales</taxon>
        <taxon>Rhizobiaceae</taxon>
        <taxon>Rhizobium/Agrobacterium group</taxon>
        <taxon>Rhizobium</taxon>
    </lineage>
</organism>
<reference evidence="2 3" key="1">
    <citation type="submission" date="2018-04" db="EMBL/GenBank/DDBJ databases">
        <authorList>
            <person name="Hagen T."/>
        </authorList>
    </citation>
    <scope>NUCLEOTIDE SEQUENCE [LARGE SCALE GENOMIC DNA]</scope>
    <source>
        <strain evidence="2 3">TPD7009</strain>
    </source>
</reference>
<dbReference type="AlphaFoldDB" id="A0AA92C185"/>
<evidence type="ECO:0000313" key="2">
    <source>
        <dbReference type="EMBL" id="PVE51880.1"/>
    </source>
</evidence>
<sequence length="97" mass="11258">MNFGIHPKTGRLHMGKWSVAMPRSRIGRIVIGAVLVIGGLLGFLPVLGFWMVPLGLLVLSQDLRFVRRKRRQLAIWWEYRKRARQARRDKAEGIKRP</sequence>
<proteinExistence type="predicted"/>
<feature type="transmembrane region" description="Helical" evidence="1">
    <location>
        <begin position="26"/>
        <end position="59"/>
    </location>
</feature>
<accession>A0AA92C185</accession>
<evidence type="ECO:0008006" key="4">
    <source>
        <dbReference type="Google" id="ProtNLM"/>
    </source>
</evidence>
<keyword evidence="1" id="KW-1133">Transmembrane helix</keyword>